<feature type="signal peptide" evidence="1">
    <location>
        <begin position="1"/>
        <end position="18"/>
    </location>
</feature>
<reference evidence="2 3" key="1">
    <citation type="submission" date="2021-01" db="EMBL/GenBank/DDBJ databases">
        <title>Belnapia mucosa sp. nov. and Belnapia arida sp. nov., isolated from the Tabernas Desert (Almeria, Spain).</title>
        <authorList>
            <person name="Molina-Menor E."/>
            <person name="Vidal-Verdu A."/>
            <person name="Calonge A."/>
            <person name="Satari L."/>
            <person name="Pereto Magraner J."/>
            <person name="Porcar Miralles M."/>
        </authorList>
    </citation>
    <scope>NUCLEOTIDE SEQUENCE [LARGE SCALE GENOMIC DNA]</scope>
    <source>
        <strain evidence="2 3">T6</strain>
    </source>
</reference>
<feature type="chain" id="PRO_5046698923" evidence="1">
    <location>
        <begin position="19"/>
        <end position="187"/>
    </location>
</feature>
<dbReference type="Proteomes" id="UP000606490">
    <property type="component" value="Unassembled WGS sequence"/>
</dbReference>
<evidence type="ECO:0000256" key="1">
    <source>
        <dbReference type="SAM" id="SignalP"/>
    </source>
</evidence>
<name>A0ABS1UZZ1_9PROT</name>
<dbReference type="EMBL" id="JAEUXJ010000002">
    <property type="protein sequence ID" value="MBL6455019.1"/>
    <property type="molecule type" value="Genomic_DNA"/>
</dbReference>
<accession>A0ABS1UZZ1</accession>
<gene>
    <name evidence="2" type="ORF">JMJ55_06765</name>
</gene>
<dbReference type="RefSeq" id="WP_202824749.1">
    <property type="nucleotide sequence ID" value="NZ_JAEUXJ010000002.1"/>
</dbReference>
<comment type="caution">
    <text evidence="2">The sequence shown here is derived from an EMBL/GenBank/DDBJ whole genome shotgun (WGS) entry which is preliminary data.</text>
</comment>
<protein>
    <submittedName>
        <fullName evidence="2">Uncharacterized protein</fullName>
    </submittedName>
</protein>
<keyword evidence="3" id="KW-1185">Reference proteome</keyword>
<keyword evidence="1" id="KW-0732">Signal</keyword>
<proteinExistence type="predicted"/>
<evidence type="ECO:0000313" key="2">
    <source>
        <dbReference type="EMBL" id="MBL6455019.1"/>
    </source>
</evidence>
<evidence type="ECO:0000313" key="3">
    <source>
        <dbReference type="Proteomes" id="UP000606490"/>
    </source>
</evidence>
<organism evidence="2 3">
    <name type="scientific">Belnapia mucosa</name>
    <dbReference type="NCBI Taxonomy" id="2804532"/>
    <lineage>
        <taxon>Bacteria</taxon>
        <taxon>Pseudomonadati</taxon>
        <taxon>Pseudomonadota</taxon>
        <taxon>Alphaproteobacteria</taxon>
        <taxon>Acetobacterales</taxon>
        <taxon>Roseomonadaceae</taxon>
        <taxon>Belnapia</taxon>
    </lineage>
</organism>
<sequence>MTRPLALLLLLVALPAAAQGVKAPETPLQTIAALPTEAAGWRRGGVTDFEPRPGGAGMGAAAEYRPAAGGPGVLTVYVYDRGLAGGATAASLEAEMSQAVREIELVGPQRRYRVDARQPGPPVGQALRCEQFGLAFDGGNRADSFLCLGVVRSRFVKLRATFPAGALEAEAQQVQALGGAVVAAIRQ</sequence>